<evidence type="ECO:0000259" key="2">
    <source>
        <dbReference type="Pfam" id="PF22685"/>
    </source>
</evidence>
<feature type="domain" description="Gal80p-like C-terminal" evidence="2">
    <location>
        <begin position="139"/>
        <end position="277"/>
    </location>
</feature>
<evidence type="ECO:0000313" key="4">
    <source>
        <dbReference type="Proteomes" id="UP000019678"/>
    </source>
</evidence>
<dbReference type="PANTHER" id="PTHR43708">
    <property type="entry name" value="CONSERVED EXPRESSED OXIDOREDUCTASE (EUROFUNG)"/>
    <property type="match status" value="1"/>
</dbReference>
<dbReference type="AlphaFoldDB" id="A0A017TA05"/>
<dbReference type="InterPro" id="IPR055080">
    <property type="entry name" value="Gal80p-like_C"/>
</dbReference>
<dbReference type="EMBL" id="ASRX01000021">
    <property type="protein sequence ID" value="EYF05772.1"/>
    <property type="molecule type" value="Genomic_DNA"/>
</dbReference>
<sequence length="368" mass="39023">MSTSKHAGKIRVGVIGASPGRSWASLTHLPVLKTLPGYELTAVSTTRQQSADETARAFGVPHAFDDARKLAEHPDVDLVVVSVRTPEHDRLVRTALAARKDVFCEWPLGTSTAQATALRDLAAATGVRTLIGLQRRLAPSIRYLRDLVADGYIGKVRSATIDASTAMLGAEITASSAYTADAANGANVHTIYTAHFLDLLLASLGDLRDLSAIVARQFDQATIAETGQVIPVTAPDQVLLAGTFTSGAVLSAHFEGGKRNGSRIAYTITGTEGDLALSDDLTLSGAQGSGNPLKPLPIPERYEWLPPSDVSTSAKEIGNVYAAFQRDLAEGTHTAPTFDDALTLHHLIDTIAEASRTGQRTPWNPRAS</sequence>
<gene>
    <name evidence="3" type="ORF">CAP_3062</name>
</gene>
<dbReference type="Proteomes" id="UP000019678">
    <property type="component" value="Unassembled WGS sequence"/>
</dbReference>
<reference evidence="3 4" key="1">
    <citation type="submission" date="2013-05" db="EMBL/GenBank/DDBJ databases">
        <title>Genome assembly of Chondromyces apiculatus DSM 436.</title>
        <authorList>
            <person name="Sharma G."/>
            <person name="Khatri I."/>
            <person name="Kaur C."/>
            <person name="Mayilraj S."/>
            <person name="Subramanian S."/>
        </authorList>
    </citation>
    <scope>NUCLEOTIDE SEQUENCE [LARGE SCALE GENOMIC DNA]</scope>
    <source>
        <strain evidence="3 4">DSM 436</strain>
    </source>
</reference>
<dbReference type="SUPFAM" id="SSF55347">
    <property type="entry name" value="Glyceraldehyde-3-phosphate dehydrogenase-like, C-terminal domain"/>
    <property type="match status" value="1"/>
</dbReference>
<dbReference type="PANTHER" id="PTHR43708:SF1">
    <property type="entry name" value="GALACTOSE_LACTOSE METABOLISM REGULATORY PROTEIN GAL80"/>
    <property type="match status" value="1"/>
</dbReference>
<dbReference type="eggNOG" id="COG0673">
    <property type="taxonomic scope" value="Bacteria"/>
</dbReference>
<evidence type="ECO:0000313" key="3">
    <source>
        <dbReference type="EMBL" id="EYF05772.1"/>
    </source>
</evidence>
<accession>A0A017TA05</accession>
<comment type="caution">
    <text evidence="3">The sequence shown here is derived from an EMBL/GenBank/DDBJ whole genome shotgun (WGS) entry which is preliminary data.</text>
</comment>
<dbReference type="Gene3D" id="3.30.360.10">
    <property type="entry name" value="Dihydrodipicolinate Reductase, domain 2"/>
    <property type="match status" value="1"/>
</dbReference>
<dbReference type="GO" id="GO:0000166">
    <property type="term" value="F:nucleotide binding"/>
    <property type="evidence" value="ECO:0007669"/>
    <property type="project" value="InterPro"/>
</dbReference>
<keyword evidence="4" id="KW-1185">Reference proteome</keyword>
<dbReference type="OrthoDB" id="9793050at2"/>
<name>A0A017TA05_9BACT</name>
<dbReference type="InterPro" id="IPR000683">
    <property type="entry name" value="Gfo/Idh/MocA-like_OxRdtase_N"/>
</dbReference>
<protein>
    <submittedName>
        <fullName evidence="3">Putative oxidoreductase</fullName>
    </submittedName>
</protein>
<organism evidence="3 4">
    <name type="scientific">Chondromyces apiculatus DSM 436</name>
    <dbReference type="NCBI Taxonomy" id="1192034"/>
    <lineage>
        <taxon>Bacteria</taxon>
        <taxon>Pseudomonadati</taxon>
        <taxon>Myxococcota</taxon>
        <taxon>Polyangia</taxon>
        <taxon>Polyangiales</taxon>
        <taxon>Polyangiaceae</taxon>
        <taxon>Chondromyces</taxon>
    </lineage>
</organism>
<proteinExistence type="predicted"/>
<dbReference type="Pfam" id="PF22685">
    <property type="entry name" value="Gal80p_C-like"/>
    <property type="match status" value="1"/>
</dbReference>
<dbReference type="Pfam" id="PF01408">
    <property type="entry name" value="GFO_IDH_MocA"/>
    <property type="match status" value="1"/>
</dbReference>
<dbReference type="InterPro" id="IPR036291">
    <property type="entry name" value="NAD(P)-bd_dom_sf"/>
</dbReference>
<dbReference type="SUPFAM" id="SSF51735">
    <property type="entry name" value="NAD(P)-binding Rossmann-fold domains"/>
    <property type="match status" value="1"/>
</dbReference>
<dbReference type="InterPro" id="IPR051317">
    <property type="entry name" value="Gfo/Idh/MocA_oxidoreduct"/>
</dbReference>
<dbReference type="Gene3D" id="3.40.50.720">
    <property type="entry name" value="NAD(P)-binding Rossmann-like Domain"/>
    <property type="match status" value="1"/>
</dbReference>
<evidence type="ECO:0000259" key="1">
    <source>
        <dbReference type="Pfam" id="PF01408"/>
    </source>
</evidence>
<feature type="domain" description="Gfo/Idh/MocA-like oxidoreductase N-terminal" evidence="1">
    <location>
        <begin position="10"/>
        <end position="131"/>
    </location>
</feature>
<dbReference type="RefSeq" id="WP_044241521.1">
    <property type="nucleotide sequence ID" value="NZ_ASRX01000021.1"/>
</dbReference>
<dbReference type="STRING" id="1192034.CAP_3062"/>